<reference evidence="1 2" key="3">
    <citation type="journal article" date="2013" name="Rice">
        <title>Improvement of the Oryza sativa Nipponbare reference genome using next generation sequence and optical map data.</title>
        <authorList>
            <person name="Kawahara Y."/>
            <person name="de la Bastide M."/>
            <person name="Hamilton J.P."/>
            <person name="Kanamori H."/>
            <person name="McCombie W.R."/>
            <person name="Ouyang S."/>
            <person name="Schwartz D.C."/>
            <person name="Tanaka T."/>
            <person name="Wu J."/>
            <person name="Zhou S."/>
            <person name="Childs K.L."/>
            <person name="Davidson R.M."/>
            <person name="Lin H."/>
            <person name="Quesada-Ocampo L."/>
            <person name="Vaillancourt B."/>
            <person name="Sakai H."/>
            <person name="Lee S.S."/>
            <person name="Kim J."/>
            <person name="Numa H."/>
            <person name="Itoh T."/>
            <person name="Buell C.R."/>
            <person name="Matsumoto T."/>
        </authorList>
    </citation>
    <scope>NUCLEOTIDE SEQUENCE [LARGE SCALE GENOMIC DNA]</scope>
    <source>
        <strain evidence="2">cv. Nipponbare</strain>
    </source>
</reference>
<dbReference type="InParanoid" id="A0A0P0WXZ4"/>
<organism evidence="1 2">
    <name type="scientific">Oryza sativa subsp. japonica</name>
    <name type="common">Rice</name>
    <dbReference type="NCBI Taxonomy" id="39947"/>
    <lineage>
        <taxon>Eukaryota</taxon>
        <taxon>Viridiplantae</taxon>
        <taxon>Streptophyta</taxon>
        <taxon>Embryophyta</taxon>
        <taxon>Tracheophyta</taxon>
        <taxon>Spermatophyta</taxon>
        <taxon>Magnoliopsida</taxon>
        <taxon>Liliopsida</taxon>
        <taxon>Poales</taxon>
        <taxon>Poaceae</taxon>
        <taxon>BOP clade</taxon>
        <taxon>Oryzoideae</taxon>
        <taxon>Oryzeae</taxon>
        <taxon>Oryzinae</taxon>
        <taxon>Oryza</taxon>
        <taxon>Oryza sativa</taxon>
    </lineage>
</organism>
<sequence>MNEIYWDLNFLLIKARCISTVPNSPHDRSNAHLCHFFLSIFQKSCSHAPQIGRVCAVNWFQLKNTIYHIPEEGNIPYAQKLPVHTSYPPTSKYHRKF</sequence>
<dbReference type="Gramene" id="Os06t0542350-01">
    <property type="protein sequence ID" value="Os06t0542350-01"/>
    <property type="gene ID" value="Os06g0542350"/>
</dbReference>
<proteinExistence type="predicted"/>
<dbReference type="AlphaFoldDB" id="A0A0P0WXZ4"/>
<accession>A0A0P0WXZ4</accession>
<evidence type="ECO:0000313" key="2">
    <source>
        <dbReference type="Proteomes" id="UP000059680"/>
    </source>
</evidence>
<evidence type="ECO:0000313" key="1">
    <source>
        <dbReference type="EMBL" id="BAS98134.1"/>
    </source>
</evidence>
<dbReference type="Proteomes" id="UP000059680">
    <property type="component" value="Chromosome 6"/>
</dbReference>
<protein>
    <submittedName>
        <fullName evidence="1">Os06g0542350 protein</fullName>
    </submittedName>
</protein>
<name>A0A0P0WXZ4_ORYSJ</name>
<keyword evidence="2" id="KW-1185">Reference proteome</keyword>
<dbReference type="PaxDb" id="39947-A0A0P0WXZ4"/>
<reference evidence="2" key="1">
    <citation type="journal article" date="2005" name="Nature">
        <title>The map-based sequence of the rice genome.</title>
        <authorList>
            <consortium name="International rice genome sequencing project (IRGSP)"/>
            <person name="Matsumoto T."/>
            <person name="Wu J."/>
            <person name="Kanamori H."/>
            <person name="Katayose Y."/>
            <person name="Fujisawa M."/>
            <person name="Namiki N."/>
            <person name="Mizuno H."/>
            <person name="Yamamoto K."/>
            <person name="Antonio B.A."/>
            <person name="Baba T."/>
            <person name="Sakata K."/>
            <person name="Nagamura Y."/>
            <person name="Aoki H."/>
            <person name="Arikawa K."/>
            <person name="Arita K."/>
            <person name="Bito T."/>
            <person name="Chiden Y."/>
            <person name="Fujitsuka N."/>
            <person name="Fukunaka R."/>
            <person name="Hamada M."/>
            <person name="Harada C."/>
            <person name="Hayashi A."/>
            <person name="Hijishita S."/>
            <person name="Honda M."/>
            <person name="Hosokawa S."/>
            <person name="Ichikawa Y."/>
            <person name="Idonuma A."/>
            <person name="Iijima M."/>
            <person name="Ikeda M."/>
            <person name="Ikeno M."/>
            <person name="Ito K."/>
            <person name="Ito S."/>
            <person name="Ito T."/>
            <person name="Ito Y."/>
            <person name="Ito Y."/>
            <person name="Iwabuchi A."/>
            <person name="Kamiya K."/>
            <person name="Karasawa W."/>
            <person name="Kurita K."/>
            <person name="Katagiri S."/>
            <person name="Kikuta A."/>
            <person name="Kobayashi H."/>
            <person name="Kobayashi N."/>
            <person name="Machita K."/>
            <person name="Maehara T."/>
            <person name="Masukawa M."/>
            <person name="Mizubayashi T."/>
            <person name="Mukai Y."/>
            <person name="Nagasaki H."/>
            <person name="Nagata Y."/>
            <person name="Naito S."/>
            <person name="Nakashima M."/>
            <person name="Nakama Y."/>
            <person name="Nakamichi Y."/>
            <person name="Nakamura M."/>
            <person name="Meguro A."/>
            <person name="Negishi M."/>
            <person name="Ohta I."/>
            <person name="Ohta T."/>
            <person name="Okamoto M."/>
            <person name="Ono N."/>
            <person name="Saji S."/>
            <person name="Sakaguchi M."/>
            <person name="Sakai K."/>
            <person name="Shibata M."/>
            <person name="Shimokawa T."/>
            <person name="Song J."/>
            <person name="Takazaki Y."/>
            <person name="Terasawa K."/>
            <person name="Tsugane M."/>
            <person name="Tsuji K."/>
            <person name="Ueda S."/>
            <person name="Waki K."/>
            <person name="Yamagata H."/>
            <person name="Yamamoto M."/>
            <person name="Yamamoto S."/>
            <person name="Yamane H."/>
            <person name="Yoshiki S."/>
            <person name="Yoshihara R."/>
            <person name="Yukawa K."/>
            <person name="Zhong H."/>
            <person name="Yano M."/>
            <person name="Yuan Q."/>
            <person name="Ouyang S."/>
            <person name="Liu J."/>
            <person name="Jones K.M."/>
            <person name="Gansberger K."/>
            <person name="Moffat K."/>
            <person name="Hill J."/>
            <person name="Bera J."/>
            <person name="Fadrosh D."/>
            <person name="Jin S."/>
            <person name="Johri S."/>
            <person name="Kim M."/>
            <person name="Overton L."/>
            <person name="Reardon M."/>
            <person name="Tsitrin T."/>
            <person name="Vuong H."/>
            <person name="Weaver B."/>
            <person name="Ciecko A."/>
            <person name="Tallon L."/>
            <person name="Jackson J."/>
            <person name="Pai G."/>
            <person name="Aken S.V."/>
            <person name="Utterback T."/>
            <person name="Reidmuller S."/>
            <person name="Feldblyum T."/>
            <person name="Hsiao J."/>
            <person name="Zismann V."/>
            <person name="Iobst S."/>
            <person name="de Vazeille A.R."/>
            <person name="Buell C.R."/>
            <person name="Ying K."/>
            <person name="Li Y."/>
            <person name="Lu T."/>
            <person name="Huang Y."/>
            <person name="Zhao Q."/>
            <person name="Feng Q."/>
            <person name="Zhang L."/>
            <person name="Zhu J."/>
            <person name="Weng Q."/>
            <person name="Mu J."/>
            <person name="Lu Y."/>
            <person name="Fan D."/>
            <person name="Liu Y."/>
            <person name="Guan J."/>
            <person name="Zhang Y."/>
            <person name="Yu S."/>
            <person name="Liu X."/>
            <person name="Zhang Y."/>
            <person name="Hong G."/>
            <person name="Han B."/>
            <person name="Choisne N."/>
            <person name="Demange N."/>
            <person name="Orjeda G."/>
            <person name="Samain S."/>
            <person name="Cattolico L."/>
            <person name="Pelletier E."/>
            <person name="Couloux A."/>
            <person name="Segurens B."/>
            <person name="Wincker P."/>
            <person name="D'Hont A."/>
            <person name="Scarpelli C."/>
            <person name="Weissenbach J."/>
            <person name="Salanoubat M."/>
            <person name="Quetier F."/>
            <person name="Yu Y."/>
            <person name="Kim H.R."/>
            <person name="Rambo T."/>
            <person name="Currie J."/>
            <person name="Collura K."/>
            <person name="Luo M."/>
            <person name="Yang T."/>
            <person name="Ammiraju J.S.S."/>
            <person name="Engler F."/>
            <person name="Soderlund C."/>
            <person name="Wing R.A."/>
            <person name="Palmer L.E."/>
            <person name="de la Bastide M."/>
            <person name="Spiegel L."/>
            <person name="Nascimento L."/>
            <person name="Zutavern T."/>
            <person name="O'Shaughnessy A."/>
            <person name="Dike S."/>
            <person name="Dedhia N."/>
            <person name="Preston R."/>
            <person name="Balija V."/>
            <person name="McCombie W.R."/>
            <person name="Chow T."/>
            <person name="Chen H."/>
            <person name="Chung M."/>
            <person name="Chen C."/>
            <person name="Shaw J."/>
            <person name="Wu H."/>
            <person name="Hsiao K."/>
            <person name="Chao Y."/>
            <person name="Chu M."/>
            <person name="Cheng C."/>
            <person name="Hour A."/>
            <person name="Lee P."/>
            <person name="Lin S."/>
            <person name="Lin Y."/>
            <person name="Liou J."/>
            <person name="Liu S."/>
            <person name="Hsing Y."/>
            <person name="Raghuvanshi S."/>
            <person name="Mohanty A."/>
            <person name="Bharti A.K."/>
            <person name="Gaur A."/>
            <person name="Gupta V."/>
            <person name="Kumar D."/>
            <person name="Ravi V."/>
            <person name="Vij S."/>
            <person name="Kapur A."/>
            <person name="Khurana P."/>
            <person name="Khurana P."/>
            <person name="Khurana J.P."/>
            <person name="Tyagi A.K."/>
            <person name="Gaikwad K."/>
            <person name="Singh A."/>
            <person name="Dalal V."/>
            <person name="Srivastava S."/>
            <person name="Dixit A."/>
            <person name="Pal A.K."/>
            <person name="Ghazi I.A."/>
            <person name="Yadav M."/>
            <person name="Pandit A."/>
            <person name="Bhargava A."/>
            <person name="Sureshbabu K."/>
            <person name="Batra K."/>
            <person name="Sharma T.R."/>
            <person name="Mohapatra T."/>
            <person name="Singh N.K."/>
            <person name="Messing J."/>
            <person name="Nelson A.B."/>
            <person name="Fuks G."/>
            <person name="Kavchok S."/>
            <person name="Keizer G."/>
            <person name="Linton E."/>
            <person name="Llaca V."/>
            <person name="Song R."/>
            <person name="Tanyolac B."/>
            <person name="Young S."/>
            <person name="Ho-Il K."/>
            <person name="Hahn J.H."/>
            <person name="Sangsakoo G."/>
            <person name="Vanavichit A."/>
            <person name="de Mattos Luiz.A.T."/>
            <person name="Zimmer P.D."/>
            <person name="Malone G."/>
            <person name="Dellagostin O."/>
            <person name="de Oliveira A.C."/>
            <person name="Bevan M."/>
            <person name="Bancroft I."/>
            <person name="Minx P."/>
            <person name="Cordum H."/>
            <person name="Wilson R."/>
            <person name="Cheng Z."/>
            <person name="Jin W."/>
            <person name="Jiang J."/>
            <person name="Leong S.A."/>
            <person name="Iwama H."/>
            <person name="Gojobori T."/>
            <person name="Itoh T."/>
            <person name="Niimura Y."/>
            <person name="Fujii Y."/>
            <person name="Habara T."/>
            <person name="Sakai H."/>
            <person name="Sato Y."/>
            <person name="Wilson G."/>
            <person name="Kumar K."/>
            <person name="McCouch S."/>
            <person name="Juretic N."/>
            <person name="Hoen D."/>
            <person name="Wright S."/>
            <person name="Bruskiewich R."/>
            <person name="Bureau T."/>
            <person name="Miyao A."/>
            <person name="Hirochika H."/>
            <person name="Nishikawa T."/>
            <person name="Kadowaki K."/>
            <person name="Sugiura M."/>
            <person name="Burr B."/>
            <person name="Sasaki T."/>
        </authorList>
    </citation>
    <scope>NUCLEOTIDE SEQUENCE [LARGE SCALE GENOMIC DNA]</scope>
    <source>
        <strain evidence="2">cv. Nipponbare</strain>
    </source>
</reference>
<reference evidence="1 2" key="2">
    <citation type="journal article" date="2013" name="Plant Cell Physiol.">
        <title>Rice Annotation Project Database (RAP-DB): an integrative and interactive database for rice genomics.</title>
        <authorList>
            <person name="Sakai H."/>
            <person name="Lee S.S."/>
            <person name="Tanaka T."/>
            <person name="Numa H."/>
            <person name="Kim J."/>
            <person name="Kawahara Y."/>
            <person name="Wakimoto H."/>
            <person name="Yang C.C."/>
            <person name="Iwamoto M."/>
            <person name="Abe T."/>
            <person name="Yamada Y."/>
            <person name="Muto A."/>
            <person name="Inokuchi H."/>
            <person name="Ikemura T."/>
            <person name="Matsumoto T."/>
            <person name="Sasaki T."/>
            <person name="Itoh T."/>
        </authorList>
    </citation>
    <scope>NUCLEOTIDE SEQUENCE [LARGE SCALE GENOMIC DNA]</scope>
    <source>
        <strain evidence="2">cv. Nipponbare</strain>
    </source>
</reference>
<dbReference type="EMBL" id="AP014962">
    <property type="protein sequence ID" value="BAS98134.1"/>
    <property type="molecule type" value="Genomic_DNA"/>
</dbReference>
<gene>
    <name evidence="1" type="ordered locus">Os06g0542350</name>
    <name evidence="1" type="ORF">OSNPB_060542350</name>
</gene>